<dbReference type="GO" id="GO:0005975">
    <property type="term" value="P:carbohydrate metabolic process"/>
    <property type="evidence" value="ECO:0007669"/>
    <property type="project" value="InterPro"/>
</dbReference>
<protein>
    <submittedName>
        <fullName evidence="4">Glycosyl hydrolase family 16</fullName>
    </submittedName>
</protein>
<comment type="similarity">
    <text evidence="1">Belongs to the glycosyl hydrolase 16 family.</text>
</comment>
<proteinExistence type="inferred from homology"/>
<evidence type="ECO:0000313" key="4">
    <source>
        <dbReference type="EMBL" id="PEG32497.1"/>
    </source>
</evidence>
<dbReference type="PANTHER" id="PTHR10963">
    <property type="entry name" value="GLYCOSYL HYDROLASE-RELATED"/>
    <property type="match status" value="1"/>
</dbReference>
<dbReference type="SUPFAM" id="SSF49899">
    <property type="entry name" value="Concanavalin A-like lectins/glucanases"/>
    <property type="match status" value="1"/>
</dbReference>
<keyword evidence="5" id="KW-1185">Reference proteome</keyword>
<evidence type="ECO:0000256" key="1">
    <source>
        <dbReference type="ARBA" id="ARBA00006865"/>
    </source>
</evidence>
<dbReference type="Pfam" id="PF00722">
    <property type="entry name" value="Glyco_hydro_16"/>
    <property type="match status" value="1"/>
</dbReference>
<reference evidence="4 5" key="1">
    <citation type="submission" date="2017-10" db="EMBL/GenBank/DDBJ databases">
        <title>Effective Description of Clostridium neonatale sp. nov. linked to necrotizing enterocolitis in neonates and a clarification of species assignable to the genus Clostridium (Prazmowski 1880) emend. Lawson and Rainey 2016.</title>
        <authorList>
            <person name="Bernard K."/>
            <person name="Burdz T."/>
            <person name="Wiebe D."/>
            <person name="Balcewich B."/>
            <person name="Alfa M."/>
            <person name="Bernier A.-M."/>
        </authorList>
    </citation>
    <scope>NUCLEOTIDE SEQUENCE [LARGE SCALE GENOMIC DNA]</scope>
    <source>
        <strain evidence="4 5">LCDC99A005</strain>
    </source>
</reference>
<sequence>MKKFNIKSILISVLIISSQIIFTNCTYADDIADSNKNNSLKLIWSDEFDGDTINTNNWTYDIGKGNSGWGNNELQYYTNRNDNSRIENGNLIIEAKKENFGDSQYTSARLKSKGLQEFTYGRIEARIKLPSDQGIWPAFWMLGSSFNGDEDWPYCGEIDIMENVSKQKDIYGSIHWNNNGPNTFGSKLSIENVEDYHVYAIEWTPSYIKWYVDDVLYNTAIIGPVPLNNSSYYIPNDTIKNNEAFHKPFFLLLNVAVGGNWPKSPDNTTKFPAKMYVDYVRVYESN</sequence>
<name>A0A2A7MLU8_9CLOT</name>
<gene>
    <name evidence="4" type="ORF">CQ394_12635</name>
</gene>
<feature type="chain" id="PRO_5012292336" evidence="2">
    <location>
        <begin position="29"/>
        <end position="286"/>
    </location>
</feature>
<evidence type="ECO:0000313" key="5">
    <source>
        <dbReference type="Proteomes" id="UP000220840"/>
    </source>
</evidence>
<dbReference type="RefSeq" id="WP_058296640.1">
    <property type="nucleotide sequence ID" value="NZ_CAMRXG010000033.1"/>
</dbReference>
<comment type="caution">
    <text evidence="4">The sequence shown here is derived from an EMBL/GenBank/DDBJ whole genome shotgun (WGS) entry which is preliminary data.</text>
</comment>
<dbReference type="STRING" id="137838.GCA_001458595_04017"/>
<dbReference type="InterPro" id="IPR000757">
    <property type="entry name" value="Beta-glucanase-like"/>
</dbReference>
<dbReference type="CDD" id="cd08023">
    <property type="entry name" value="GH16_laminarinase_like"/>
    <property type="match status" value="1"/>
</dbReference>
<dbReference type="PANTHER" id="PTHR10963:SF55">
    <property type="entry name" value="GLYCOSIDE HYDROLASE FAMILY 16 PROTEIN"/>
    <property type="match status" value="1"/>
</dbReference>
<evidence type="ECO:0000256" key="2">
    <source>
        <dbReference type="SAM" id="SignalP"/>
    </source>
</evidence>
<dbReference type="InterPro" id="IPR013320">
    <property type="entry name" value="ConA-like_dom_sf"/>
</dbReference>
<dbReference type="OrthoDB" id="9809583at2"/>
<accession>A0A2A7MLU8</accession>
<keyword evidence="2" id="KW-0732">Signal</keyword>
<dbReference type="EMBL" id="PDCJ01000001">
    <property type="protein sequence ID" value="PEG32497.1"/>
    <property type="molecule type" value="Genomic_DNA"/>
</dbReference>
<dbReference type="AlphaFoldDB" id="A0A2A7MLU8"/>
<dbReference type="InterPro" id="IPR050546">
    <property type="entry name" value="Glycosyl_Hydrlase_16"/>
</dbReference>
<dbReference type="Gene3D" id="2.60.120.200">
    <property type="match status" value="1"/>
</dbReference>
<feature type="signal peptide" evidence="2">
    <location>
        <begin position="1"/>
        <end position="28"/>
    </location>
</feature>
<feature type="domain" description="GH16" evidence="3">
    <location>
        <begin position="20"/>
        <end position="286"/>
    </location>
</feature>
<organism evidence="4 5">
    <name type="scientific">Clostridium neonatale</name>
    <dbReference type="NCBI Taxonomy" id="137838"/>
    <lineage>
        <taxon>Bacteria</taxon>
        <taxon>Bacillati</taxon>
        <taxon>Bacillota</taxon>
        <taxon>Clostridia</taxon>
        <taxon>Eubacteriales</taxon>
        <taxon>Clostridiaceae</taxon>
        <taxon>Clostridium</taxon>
    </lineage>
</organism>
<evidence type="ECO:0000259" key="3">
    <source>
        <dbReference type="PROSITE" id="PS51762"/>
    </source>
</evidence>
<dbReference type="GO" id="GO:0004553">
    <property type="term" value="F:hydrolase activity, hydrolyzing O-glycosyl compounds"/>
    <property type="evidence" value="ECO:0007669"/>
    <property type="project" value="InterPro"/>
</dbReference>
<keyword evidence="4" id="KW-0378">Hydrolase</keyword>
<dbReference type="PROSITE" id="PS51762">
    <property type="entry name" value="GH16_2"/>
    <property type="match status" value="1"/>
</dbReference>
<dbReference type="Proteomes" id="UP000220840">
    <property type="component" value="Unassembled WGS sequence"/>
</dbReference>